<organism evidence="10 11">
    <name type="scientific">Bacillus kandeliae</name>
    <dbReference type="NCBI Taxonomy" id="3129297"/>
    <lineage>
        <taxon>Bacteria</taxon>
        <taxon>Bacillati</taxon>
        <taxon>Bacillota</taxon>
        <taxon>Bacilli</taxon>
        <taxon>Bacillales</taxon>
        <taxon>Bacillaceae</taxon>
        <taxon>Bacillus</taxon>
    </lineage>
</organism>
<keyword evidence="6 7" id="KW-0472">Membrane</keyword>
<feature type="transmembrane region" description="Helical" evidence="7">
    <location>
        <begin position="147"/>
        <end position="164"/>
    </location>
</feature>
<dbReference type="PANTHER" id="PTHR30487">
    <property type="entry name" value="TYPE 4 PREPILIN-LIKE PROTEINS LEADER PEPTIDE-PROCESSING ENZYME"/>
    <property type="match status" value="1"/>
</dbReference>
<keyword evidence="5 7" id="KW-1133">Transmembrane helix</keyword>
<dbReference type="InterPro" id="IPR010627">
    <property type="entry name" value="Prepilin_pept_A24_N"/>
</dbReference>
<dbReference type="GO" id="GO:0016787">
    <property type="term" value="F:hydrolase activity"/>
    <property type="evidence" value="ECO:0007669"/>
    <property type="project" value="UniProtKB-KW"/>
</dbReference>
<feature type="transmembrane region" description="Helical" evidence="7">
    <location>
        <begin position="176"/>
        <end position="206"/>
    </location>
</feature>
<feature type="transmembrane region" description="Helical" evidence="7">
    <location>
        <begin position="218"/>
        <end position="235"/>
    </location>
</feature>
<evidence type="ECO:0000313" key="10">
    <source>
        <dbReference type="EMBL" id="WXB92190.1"/>
    </source>
</evidence>
<dbReference type="InterPro" id="IPR050882">
    <property type="entry name" value="Prepilin_peptidase/N-MTase"/>
</dbReference>
<feature type="domain" description="Prepilin peptidase A24 N-terminal" evidence="9">
    <location>
        <begin position="8"/>
        <end position="91"/>
    </location>
</feature>
<evidence type="ECO:0000259" key="8">
    <source>
        <dbReference type="Pfam" id="PF01478"/>
    </source>
</evidence>
<sequence length="248" mass="27544">MISFLVFLYGLVFGSFFNVVGCRVPIQRSFTFSRSACSCCHHQLTAIELIPILSYVKQKGRCMNCRTRISPIYIVVELITASLFTYAYIQFGIGLEWLLSITLISLLIIITISDVLYMVIPDKVLLFFSGLFVIERYLFPLEPWWDSFLGAAVGFCLLFLIAVITKGGMGGGDIKLFAVIGFVFGTEGVLLTFMLSTCLGAIGGLIGLCFGVIKRQQPFPFGPFIAASALIVLFSEDRILNWYQSLVT</sequence>
<dbReference type="Gene3D" id="1.20.120.1220">
    <property type="match status" value="1"/>
</dbReference>
<evidence type="ECO:0000256" key="5">
    <source>
        <dbReference type="ARBA" id="ARBA00022989"/>
    </source>
</evidence>
<gene>
    <name evidence="10" type="ORF">WDJ61_13120</name>
</gene>
<dbReference type="EMBL" id="CP147404">
    <property type="protein sequence ID" value="WXB92190.1"/>
    <property type="molecule type" value="Genomic_DNA"/>
</dbReference>
<dbReference type="Pfam" id="PF06750">
    <property type="entry name" value="A24_N_bact"/>
    <property type="match status" value="1"/>
</dbReference>
<dbReference type="PANTHER" id="PTHR30487:SF0">
    <property type="entry name" value="PREPILIN LEADER PEPTIDASE_N-METHYLTRANSFERASE-RELATED"/>
    <property type="match status" value="1"/>
</dbReference>
<comment type="similarity">
    <text evidence="2">Belongs to the peptidase A24 family.</text>
</comment>
<accession>A0ABZ2N4B5</accession>
<name>A0ABZ2N4B5_9BACI</name>
<keyword evidence="4 7" id="KW-0812">Transmembrane</keyword>
<feature type="transmembrane region" description="Helical" evidence="7">
    <location>
        <begin position="6"/>
        <end position="26"/>
    </location>
</feature>
<evidence type="ECO:0000259" key="9">
    <source>
        <dbReference type="Pfam" id="PF06750"/>
    </source>
</evidence>
<reference evidence="10 11" key="1">
    <citation type="submission" date="2024-02" db="EMBL/GenBank/DDBJ databases">
        <title>Seven novel Bacillus-like species.</title>
        <authorList>
            <person name="Liu G."/>
        </authorList>
    </citation>
    <scope>NUCLEOTIDE SEQUENCE [LARGE SCALE GENOMIC DNA]</scope>
    <source>
        <strain evidence="10 11">FJAT-52991</strain>
    </source>
</reference>
<evidence type="ECO:0000256" key="4">
    <source>
        <dbReference type="ARBA" id="ARBA00022692"/>
    </source>
</evidence>
<feature type="transmembrane region" description="Helical" evidence="7">
    <location>
        <begin position="71"/>
        <end position="91"/>
    </location>
</feature>
<dbReference type="InterPro" id="IPR000045">
    <property type="entry name" value="Prepilin_IV_endopep_pep"/>
</dbReference>
<keyword evidence="3" id="KW-1003">Cell membrane</keyword>
<dbReference type="RefSeq" id="WP_338750437.1">
    <property type="nucleotide sequence ID" value="NZ_CP147404.1"/>
</dbReference>
<evidence type="ECO:0000256" key="3">
    <source>
        <dbReference type="ARBA" id="ARBA00022475"/>
    </source>
</evidence>
<keyword evidence="11" id="KW-1185">Reference proteome</keyword>
<dbReference type="Pfam" id="PF01478">
    <property type="entry name" value="Peptidase_A24"/>
    <property type="match status" value="1"/>
</dbReference>
<dbReference type="Proteomes" id="UP001387364">
    <property type="component" value="Chromosome"/>
</dbReference>
<evidence type="ECO:0000256" key="1">
    <source>
        <dbReference type="ARBA" id="ARBA00004651"/>
    </source>
</evidence>
<feature type="transmembrane region" description="Helical" evidence="7">
    <location>
        <begin position="97"/>
        <end position="117"/>
    </location>
</feature>
<evidence type="ECO:0000256" key="2">
    <source>
        <dbReference type="ARBA" id="ARBA00005801"/>
    </source>
</evidence>
<dbReference type="EC" id="3.4.23.-" evidence="10"/>
<evidence type="ECO:0000256" key="6">
    <source>
        <dbReference type="ARBA" id="ARBA00023136"/>
    </source>
</evidence>
<evidence type="ECO:0000256" key="7">
    <source>
        <dbReference type="SAM" id="Phobius"/>
    </source>
</evidence>
<evidence type="ECO:0000313" key="11">
    <source>
        <dbReference type="Proteomes" id="UP001387364"/>
    </source>
</evidence>
<keyword evidence="10" id="KW-0378">Hydrolase</keyword>
<feature type="domain" description="Prepilin type IV endopeptidase peptidase" evidence="8">
    <location>
        <begin position="102"/>
        <end position="204"/>
    </location>
</feature>
<comment type="subcellular location">
    <subcellularLocation>
        <location evidence="1">Cell membrane</location>
        <topology evidence="1">Multi-pass membrane protein</topology>
    </subcellularLocation>
</comment>
<proteinExistence type="inferred from homology"/>
<protein>
    <submittedName>
        <fullName evidence="10">A24 family peptidase</fullName>
        <ecNumber evidence="10">3.4.23.-</ecNumber>
    </submittedName>
</protein>